<feature type="region of interest" description="Disordered" evidence="1">
    <location>
        <begin position="72"/>
        <end position="93"/>
    </location>
</feature>
<accession>A0A1G8C4M1</accession>
<dbReference type="AlphaFoldDB" id="A0A1G8C4M1"/>
<dbReference type="EMBL" id="LT629695">
    <property type="protein sequence ID" value="SDH40313.1"/>
    <property type="molecule type" value="Genomic_DNA"/>
</dbReference>
<dbReference type="Proteomes" id="UP000198822">
    <property type="component" value="Chromosome I"/>
</dbReference>
<sequence length="93" mass="10388">MNAFLILVIVLGIAAVVAVVWDVRTDGYRAHPVDPELRQRLLDRLEVQRTLDDARDAAAAAHTPTVPPELAAWRQAPHVAARRPRIRAQRVAR</sequence>
<reference evidence="3" key="1">
    <citation type="submission" date="2016-10" db="EMBL/GenBank/DDBJ databases">
        <authorList>
            <person name="Varghese N."/>
            <person name="Submissions S."/>
        </authorList>
    </citation>
    <scope>NUCLEOTIDE SEQUENCE [LARGE SCALE GENOMIC DNA]</scope>
    <source>
        <strain evidence="3">DSM 22002</strain>
    </source>
</reference>
<gene>
    <name evidence="2" type="ORF">SAMN04489720_1163</name>
</gene>
<proteinExistence type="predicted"/>
<dbReference type="STRING" id="399736.SAMN04489720_1163"/>
<protein>
    <submittedName>
        <fullName evidence="2">Uncharacterized protein</fullName>
    </submittedName>
</protein>
<dbReference type="OrthoDB" id="9889905at2"/>
<keyword evidence="3" id="KW-1185">Reference proteome</keyword>
<organism evidence="2 3">
    <name type="scientific">Agrococcus jejuensis</name>
    <dbReference type="NCBI Taxonomy" id="399736"/>
    <lineage>
        <taxon>Bacteria</taxon>
        <taxon>Bacillati</taxon>
        <taxon>Actinomycetota</taxon>
        <taxon>Actinomycetes</taxon>
        <taxon>Micrococcales</taxon>
        <taxon>Microbacteriaceae</taxon>
        <taxon>Agrococcus</taxon>
    </lineage>
</organism>
<evidence type="ECO:0000313" key="3">
    <source>
        <dbReference type="Proteomes" id="UP000198822"/>
    </source>
</evidence>
<dbReference type="RefSeq" id="WP_092503272.1">
    <property type="nucleotide sequence ID" value="NZ_LT629695.1"/>
</dbReference>
<name>A0A1G8C4M1_9MICO</name>
<evidence type="ECO:0000313" key="2">
    <source>
        <dbReference type="EMBL" id="SDH40313.1"/>
    </source>
</evidence>
<evidence type="ECO:0000256" key="1">
    <source>
        <dbReference type="SAM" id="MobiDB-lite"/>
    </source>
</evidence>
<feature type="compositionally biased region" description="Basic residues" evidence="1">
    <location>
        <begin position="80"/>
        <end position="93"/>
    </location>
</feature>